<proteinExistence type="predicted"/>
<dbReference type="Proteomes" id="UP001162156">
    <property type="component" value="Unassembled WGS sequence"/>
</dbReference>
<dbReference type="GO" id="GO:0016020">
    <property type="term" value="C:membrane"/>
    <property type="evidence" value="ECO:0007669"/>
    <property type="project" value="TreeGrafter"/>
</dbReference>
<dbReference type="Gene3D" id="3.40.1090.10">
    <property type="entry name" value="Cytosolic phospholipase A2 catalytic domain"/>
    <property type="match status" value="1"/>
</dbReference>
<dbReference type="GO" id="GO:0047499">
    <property type="term" value="F:calcium-independent phospholipase A2 activity"/>
    <property type="evidence" value="ECO:0007669"/>
    <property type="project" value="TreeGrafter"/>
</dbReference>
<dbReference type="EMBL" id="JANEYF010003577">
    <property type="protein sequence ID" value="KAJ8935386.1"/>
    <property type="molecule type" value="Genomic_DNA"/>
</dbReference>
<dbReference type="PANTHER" id="PTHR24185:SF1">
    <property type="entry name" value="CALCIUM-INDEPENDENT PHOSPHOLIPASE A2-GAMMA"/>
    <property type="match status" value="1"/>
</dbReference>
<dbReference type="AlphaFoldDB" id="A0AAV8XA77"/>
<keyword evidence="2" id="KW-0443">Lipid metabolism</keyword>
<accession>A0AAV8XA77</accession>
<dbReference type="PANTHER" id="PTHR24185">
    <property type="entry name" value="CALCIUM-INDEPENDENT PHOSPHOLIPASE A2-GAMMA"/>
    <property type="match status" value="1"/>
</dbReference>
<evidence type="ECO:0000313" key="3">
    <source>
        <dbReference type="EMBL" id="KAJ8935386.1"/>
    </source>
</evidence>
<evidence type="ECO:0008006" key="5">
    <source>
        <dbReference type="Google" id="ProtNLM"/>
    </source>
</evidence>
<evidence type="ECO:0000256" key="1">
    <source>
        <dbReference type="ARBA" id="ARBA00022801"/>
    </source>
</evidence>
<comment type="caution">
    <text evidence="3">The sequence shown here is derived from an EMBL/GenBank/DDBJ whole genome shotgun (WGS) entry which is preliminary data.</text>
</comment>
<evidence type="ECO:0000313" key="4">
    <source>
        <dbReference type="Proteomes" id="UP001162156"/>
    </source>
</evidence>
<organism evidence="3 4">
    <name type="scientific">Rhamnusium bicolor</name>
    <dbReference type="NCBI Taxonomy" id="1586634"/>
    <lineage>
        <taxon>Eukaryota</taxon>
        <taxon>Metazoa</taxon>
        <taxon>Ecdysozoa</taxon>
        <taxon>Arthropoda</taxon>
        <taxon>Hexapoda</taxon>
        <taxon>Insecta</taxon>
        <taxon>Pterygota</taxon>
        <taxon>Neoptera</taxon>
        <taxon>Endopterygota</taxon>
        <taxon>Coleoptera</taxon>
        <taxon>Polyphaga</taxon>
        <taxon>Cucujiformia</taxon>
        <taxon>Chrysomeloidea</taxon>
        <taxon>Cerambycidae</taxon>
        <taxon>Lepturinae</taxon>
        <taxon>Rhagiini</taxon>
        <taxon>Rhamnusium</taxon>
    </lineage>
</organism>
<keyword evidence="2" id="KW-0442">Lipid degradation</keyword>
<sequence>MNKEVVPKWKHNVTVSQSCISSRTDQILLSLESTNSEEFTLQAIEGLISHLKQYPEVKNKAVKVGAIRLLLFIRSKKKNELIQNAIREALAILGYADPVPGKGIRILSIDGGGIRGLLVLEMLKKLEELTEKEFMNYLIFSAELAQALF</sequence>
<protein>
    <recommendedName>
        <fullName evidence="5">PNPLA domain-containing protein</fullName>
    </recommendedName>
</protein>
<reference evidence="3" key="1">
    <citation type="journal article" date="2023" name="Insect Mol. Biol.">
        <title>Genome sequencing provides insights into the evolution of gene families encoding plant cell wall-degrading enzymes in longhorned beetles.</title>
        <authorList>
            <person name="Shin N.R."/>
            <person name="Okamura Y."/>
            <person name="Kirsch R."/>
            <person name="Pauchet Y."/>
        </authorList>
    </citation>
    <scope>NUCLEOTIDE SEQUENCE</scope>
    <source>
        <strain evidence="3">RBIC_L_NR</strain>
    </source>
</reference>
<name>A0AAV8XA77_9CUCU</name>
<gene>
    <name evidence="3" type="ORF">NQ314_012798</name>
</gene>
<dbReference type="GO" id="GO:0016042">
    <property type="term" value="P:lipid catabolic process"/>
    <property type="evidence" value="ECO:0007669"/>
    <property type="project" value="UniProtKB-KW"/>
</dbReference>
<dbReference type="GO" id="GO:0019369">
    <property type="term" value="P:arachidonate metabolic process"/>
    <property type="evidence" value="ECO:0007669"/>
    <property type="project" value="TreeGrafter"/>
</dbReference>
<keyword evidence="1" id="KW-0378">Hydrolase</keyword>
<keyword evidence="4" id="KW-1185">Reference proteome</keyword>
<evidence type="ECO:0000256" key="2">
    <source>
        <dbReference type="ARBA" id="ARBA00022963"/>
    </source>
</evidence>